<gene>
    <name evidence="1" type="ORF">GCM10008985_22840</name>
    <name evidence="2" type="ORF">MUK72_00800</name>
</gene>
<name>A0AAV3SI82_HALDO</name>
<dbReference type="InterPro" id="IPR046243">
    <property type="entry name" value="DUF6276"/>
</dbReference>
<protein>
    <submittedName>
        <fullName evidence="2">DUF6276 family protein</fullName>
    </submittedName>
</protein>
<dbReference type="AlphaFoldDB" id="A0AAV3SI82"/>
<dbReference type="EMBL" id="BAAADN010000034">
    <property type="protein sequence ID" value="GAA0465335.1"/>
    <property type="molecule type" value="Genomic_DNA"/>
</dbReference>
<reference evidence="1" key="3">
    <citation type="submission" date="2023-12" db="EMBL/GenBank/DDBJ databases">
        <authorList>
            <person name="Sun Q."/>
            <person name="Inoue M."/>
        </authorList>
    </citation>
    <scope>NUCLEOTIDE SEQUENCE</scope>
    <source>
        <strain evidence="1">JCM 12289</strain>
    </source>
</reference>
<dbReference type="EMBL" id="CP095005">
    <property type="protein sequence ID" value="UOO95271.1"/>
    <property type="molecule type" value="Genomic_DNA"/>
</dbReference>
<dbReference type="KEGG" id="hdo:MUK72_00800"/>
<dbReference type="Proteomes" id="UP000830542">
    <property type="component" value="Chromosome"/>
</dbReference>
<dbReference type="Pfam" id="PF19792">
    <property type="entry name" value="DUF6276"/>
    <property type="match status" value="1"/>
</dbReference>
<organism evidence="1 4">
    <name type="scientific">Halococcus dombrowskii</name>
    <dbReference type="NCBI Taxonomy" id="179637"/>
    <lineage>
        <taxon>Archaea</taxon>
        <taxon>Methanobacteriati</taxon>
        <taxon>Methanobacteriota</taxon>
        <taxon>Stenosarchaea group</taxon>
        <taxon>Halobacteria</taxon>
        <taxon>Halobacteriales</taxon>
        <taxon>Halococcaceae</taxon>
        <taxon>Halococcus</taxon>
    </lineage>
</organism>
<reference evidence="2" key="2">
    <citation type="submission" date="2022-04" db="EMBL/GenBank/DDBJ databases">
        <title>Sequencing and genomic assembly of Halococcus dombrowskii.</title>
        <authorList>
            <person name="Lim S.W."/>
            <person name="MacLea K.S."/>
        </authorList>
    </citation>
    <scope>NUCLEOTIDE SEQUENCE</scope>
    <source>
        <strain evidence="2">H4</strain>
    </source>
</reference>
<dbReference type="GeneID" id="71760342"/>
<proteinExistence type="predicted"/>
<evidence type="ECO:0000313" key="2">
    <source>
        <dbReference type="EMBL" id="UOO95271.1"/>
    </source>
</evidence>
<evidence type="ECO:0000313" key="4">
    <source>
        <dbReference type="Proteomes" id="UP001500962"/>
    </source>
</evidence>
<dbReference type="RefSeq" id="WP_244702759.1">
    <property type="nucleotide sequence ID" value="NZ_BAAADN010000034.1"/>
</dbReference>
<keyword evidence="3" id="KW-1185">Reference proteome</keyword>
<accession>A0AAV3SI82</accession>
<sequence length="126" mass="13252">MDCPDCGAATVAFAVPDELDALDESAAALCTRCLALHAAEKSDPNPDFTAVSDGFPTGAAAVPMALAVGLLDSLVLHRETVETLLERVEQAGTDPLLVIDRLANDPTLDPKTDLATRRRQVAQLRG</sequence>
<reference evidence="1" key="1">
    <citation type="journal article" date="2014" name="Int. J. Syst. Evol. Microbiol.">
        <title>Complete genome sequence of Corynebacterium casei LMG S-19264T (=DSM 44701T), isolated from a smear-ripened cheese.</title>
        <authorList>
            <consortium name="US DOE Joint Genome Institute (JGI-PGF)"/>
            <person name="Walter F."/>
            <person name="Albersmeier A."/>
            <person name="Kalinowski J."/>
            <person name="Ruckert C."/>
        </authorList>
    </citation>
    <scope>NUCLEOTIDE SEQUENCE</scope>
    <source>
        <strain evidence="1">JCM 12289</strain>
    </source>
</reference>
<dbReference type="Proteomes" id="UP001500962">
    <property type="component" value="Unassembled WGS sequence"/>
</dbReference>
<evidence type="ECO:0000313" key="1">
    <source>
        <dbReference type="EMBL" id="GAA0465335.1"/>
    </source>
</evidence>
<evidence type="ECO:0000313" key="3">
    <source>
        <dbReference type="Proteomes" id="UP000830542"/>
    </source>
</evidence>